<dbReference type="AlphaFoldDB" id="A0A8B0SFF1"/>
<dbReference type="Pfam" id="PF20229">
    <property type="entry name" value="ChrB_N"/>
    <property type="match status" value="1"/>
</dbReference>
<reference evidence="4" key="2">
    <citation type="submission" date="2021-04" db="EMBL/GenBank/DDBJ databases">
        <title>Complete Genome and methylome analysis of Thiothrix fructosivorans ATCC 49748.</title>
        <authorList>
            <person name="Fomenkov A."/>
            <person name="Sun L."/>
            <person name="Vincze T."/>
            <person name="Grabovich M.Y."/>
            <person name="Roberts R.J."/>
        </authorList>
    </citation>
    <scope>NUCLEOTIDE SEQUENCE</scope>
    <source>
        <strain evidence="4">ATCC 49748</strain>
    </source>
</reference>
<dbReference type="InterPro" id="IPR046858">
    <property type="entry name" value="ChrB_N"/>
</dbReference>
<organism evidence="4">
    <name type="scientific">Thiothrix fructosivorans</name>
    <dbReference type="NCBI Taxonomy" id="111770"/>
    <lineage>
        <taxon>Bacteria</taxon>
        <taxon>Pseudomonadati</taxon>
        <taxon>Pseudomonadota</taxon>
        <taxon>Gammaproteobacteria</taxon>
        <taxon>Thiotrichales</taxon>
        <taxon>Thiotrichaceae</taxon>
        <taxon>Thiothrix</taxon>
    </lineage>
</organism>
<dbReference type="Pfam" id="PF09828">
    <property type="entry name" value="ChrB_C"/>
    <property type="match status" value="1"/>
</dbReference>
<dbReference type="InterPro" id="IPR018634">
    <property type="entry name" value="ChrB_C"/>
</dbReference>
<evidence type="ECO:0000259" key="2">
    <source>
        <dbReference type="Pfam" id="PF20229"/>
    </source>
</evidence>
<reference evidence="3 5" key="1">
    <citation type="submission" date="2021-03" db="EMBL/GenBank/DDBJ databases">
        <title>Draft genome and methylome analysis of Thiotrix fructosivoruns ATCC 49748.</title>
        <authorList>
            <person name="Fomenkov A."/>
            <person name="Grabovich M.Y."/>
            <person name="Roberts R.J."/>
        </authorList>
    </citation>
    <scope>NUCLEOTIDE SEQUENCE [LARGE SCALE GENOMIC DNA]</scope>
    <source>
        <strain evidence="3 5">ATCC 49748</strain>
    </source>
</reference>
<dbReference type="EMBL" id="CP072748">
    <property type="protein sequence ID" value="QTX09479.1"/>
    <property type="molecule type" value="Genomic_DNA"/>
</dbReference>
<sequence length="311" mass="34663">MNWLLLILSLPTENATARMRIWRATKALGCASLRDGVWLLPAQNNTRTSLDALADDTRKSGGEAWVLNLQADAAQAAYFPTLFDRSPDYSALLDEVAQFDPLADDASATRKLLKSFAKRLAAITDTDYFPQPLQIQVRERLAAAESAWQARFNTEPSFRSGEPTPLQPSDFQGKTWATRRDLWVDRLASAWLIRRFIDPQAQFCWLENVADCPADMFGFDFDGATFTHIGNRVTFETLMASFGLEQDSGLQHLGKLVHTLDVGGTNPEAAGFALLLKGLKRRLPNDDTLLLEGGRILDDFYNAYAVQENVS</sequence>
<feature type="domain" description="ChrB C-terminal" evidence="1">
    <location>
        <begin position="176"/>
        <end position="303"/>
    </location>
</feature>
<feature type="domain" description="ChrB N-terminal" evidence="2">
    <location>
        <begin position="18"/>
        <end position="101"/>
    </location>
</feature>
<evidence type="ECO:0000313" key="4">
    <source>
        <dbReference type="EMBL" id="QTX09479.1"/>
    </source>
</evidence>
<gene>
    <name evidence="4" type="ORF">J1836_012680</name>
    <name evidence="3" type="ORF">J1836_17290</name>
</gene>
<protein>
    <submittedName>
        <fullName evidence="4">Chromate resistance protein</fullName>
    </submittedName>
</protein>
<evidence type="ECO:0000313" key="3">
    <source>
        <dbReference type="EMBL" id="MBO0614656.1"/>
    </source>
</evidence>
<dbReference type="RefSeq" id="WP_207252367.1">
    <property type="nucleotide sequence ID" value="NZ_JAFMPM010000008.1"/>
</dbReference>
<dbReference type="EMBL" id="JAFMPM010000008">
    <property type="protein sequence ID" value="MBO0614656.1"/>
    <property type="molecule type" value="Genomic_DNA"/>
</dbReference>
<dbReference type="Proteomes" id="UP000664466">
    <property type="component" value="Unassembled WGS sequence"/>
</dbReference>
<keyword evidence="5" id="KW-1185">Reference proteome</keyword>
<proteinExistence type="predicted"/>
<evidence type="ECO:0000313" key="5">
    <source>
        <dbReference type="Proteomes" id="UP000664466"/>
    </source>
</evidence>
<accession>A0A8B0SFF1</accession>
<name>A0A8B0SFF1_9GAMM</name>
<evidence type="ECO:0000259" key="1">
    <source>
        <dbReference type="Pfam" id="PF09828"/>
    </source>
</evidence>